<dbReference type="InterPro" id="IPR043429">
    <property type="entry name" value="ArtM/GltK/GlnP/TcyL/YhdX-like"/>
</dbReference>
<gene>
    <name evidence="8" type="ORF">QD47_14585</name>
</gene>
<dbReference type="Gene3D" id="1.10.3720.10">
    <property type="entry name" value="MetI-like"/>
    <property type="match status" value="1"/>
</dbReference>
<dbReference type="GO" id="GO:0006865">
    <property type="term" value="P:amino acid transport"/>
    <property type="evidence" value="ECO:0007669"/>
    <property type="project" value="TreeGrafter"/>
</dbReference>
<organism evidence="8 9">
    <name type="scientific">Paenibacillus terrae</name>
    <dbReference type="NCBI Taxonomy" id="159743"/>
    <lineage>
        <taxon>Bacteria</taxon>
        <taxon>Bacillati</taxon>
        <taxon>Bacillota</taxon>
        <taxon>Bacilli</taxon>
        <taxon>Bacillales</taxon>
        <taxon>Paenibacillaceae</taxon>
        <taxon>Paenibacillus</taxon>
    </lineage>
</organism>
<dbReference type="GO" id="GO:0005886">
    <property type="term" value="C:plasma membrane"/>
    <property type="evidence" value="ECO:0007669"/>
    <property type="project" value="UniProtKB-SubCell"/>
</dbReference>
<dbReference type="Proteomes" id="UP000032534">
    <property type="component" value="Unassembled WGS sequence"/>
</dbReference>
<evidence type="ECO:0000259" key="7">
    <source>
        <dbReference type="PROSITE" id="PS50928"/>
    </source>
</evidence>
<evidence type="ECO:0000256" key="5">
    <source>
        <dbReference type="ARBA" id="ARBA00023136"/>
    </source>
</evidence>
<dbReference type="CDD" id="cd06261">
    <property type="entry name" value="TM_PBP2"/>
    <property type="match status" value="1"/>
</dbReference>
<keyword evidence="9" id="KW-1185">Reference proteome</keyword>
<proteinExistence type="inferred from homology"/>
<evidence type="ECO:0000256" key="6">
    <source>
        <dbReference type="RuleBase" id="RU363032"/>
    </source>
</evidence>
<evidence type="ECO:0000313" key="9">
    <source>
        <dbReference type="Proteomes" id="UP000032534"/>
    </source>
</evidence>
<dbReference type="GO" id="GO:0055085">
    <property type="term" value="P:transmembrane transport"/>
    <property type="evidence" value="ECO:0007669"/>
    <property type="project" value="InterPro"/>
</dbReference>
<dbReference type="Pfam" id="PF00528">
    <property type="entry name" value="BPD_transp_1"/>
    <property type="match status" value="1"/>
</dbReference>
<keyword evidence="2 6" id="KW-0813">Transport</keyword>
<dbReference type="PANTHER" id="PTHR30614">
    <property type="entry name" value="MEMBRANE COMPONENT OF AMINO ACID ABC TRANSPORTER"/>
    <property type="match status" value="1"/>
</dbReference>
<dbReference type="EMBL" id="JTHP01000027">
    <property type="protein sequence ID" value="KJD44963.1"/>
    <property type="molecule type" value="Genomic_DNA"/>
</dbReference>
<evidence type="ECO:0000256" key="1">
    <source>
        <dbReference type="ARBA" id="ARBA00004141"/>
    </source>
</evidence>
<comment type="similarity">
    <text evidence="6">Belongs to the binding-protein-dependent transport system permease family.</text>
</comment>
<reference evidence="8 9" key="1">
    <citation type="submission" date="2014-11" db="EMBL/GenBank/DDBJ databases">
        <title>Draft Genome Sequences of Paenibacillus polymyxa NRRL B-30509 and Paenibacillus terrae NRRL B-30644, Strains from a Poultry Environment that Produce Tridecaptin A and Paenicidins.</title>
        <authorList>
            <person name="van Belkum M.J."/>
            <person name="Lohans C.T."/>
            <person name="Vederas J.C."/>
        </authorList>
    </citation>
    <scope>NUCLEOTIDE SEQUENCE [LARGE SCALE GENOMIC DNA]</scope>
    <source>
        <strain evidence="8 9">NRRL B-30644</strain>
    </source>
</reference>
<sequence length="64" mass="7168">MKVGQNKFLRGVATVFVDIFRGGNQSVDRGQMEAARSLGLPYRKAMMKIVIPQAIRIMIPSFIN</sequence>
<dbReference type="AlphaFoldDB" id="A0A0D7X1X4"/>
<name>A0A0D7X1X4_9BACL</name>
<keyword evidence="3" id="KW-0812">Transmembrane</keyword>
<comment type="caution">
    <text evidence="8">The sequence shown here is derived from an EMBL/GenBank/DDBJ whole genome shotgun (WGS) entry which is preliminary data.</text>
</comment>
<dbReference type="InterPro" id="IPR000515">
    <property type="entry name" value="MetI-like"/>
</dbReference>
<comment type="subcellular location">
    <subcellularLocation>
        <location evidence="6">Cell membrane</location>
        <topology evidence="6">Multi-pass membrane protein</topology>
    </subcellularLocation>
    <subcellularLocation>
        <location evidence="1">Membrane</location>
        <topology evidence="1">Multi-pass membrane protein</topology>
    </subcellularLocation>
</comment>
<accession>A0A0D7X1X4</accession>
<evidence type="ECO:0000256" key="4">
    <source>
        <dbReference type="ARBA" id="ARBA00022989"/>
    </source>
</evidence>
<dbReference type="PANTHER" id="PTHR30614:SF46">
    <property type="entry name" value="ABC TRANSPORTER MEMBRANE SPANNING PERMEASE-GLUTAMINE TRANSPORT"/>
    <property type="match status" value="1"/>
</dbReference>
<keyword evidence="5" id="KW-0472">Membrane</keyword>
<keyword evidence="4" id="KW-1133">Transmembrane helix</keyword>
<feature type="domain" description="ABC transmembrane type-1" evidence="7">
    <location>
        <begin position="1"/>
        <end position="64"/>
    </location>
</feature>
<evidence type="ECO:0000256" key="2">
    <source>
        <dbReference type="ARBA" id="ARBA00022448"/>
    </source>
</evidence>
<evidence type="ECO:0000256" key="3">
    <source>
        <dbReference type="ARBA" id="ARBA00022692"/>
    </source>
</evidence>
<evidence type="ECO:0000313" key="8">
    <source>
        <dbReference type="EMBL" id="KJD44963.1"/>
    </source>
</evidence>
<dbReference type="PATRIC" id="fig|159743.3.peg.3248"/>
<dbReference type="SUPFAM" id="SSF161098">
    <property type="entry name" value="MetI-like"/>
    <property type="match status" value="1"/>
</dbReference>
<protein>
    <recommendedName>
        <fullName evidence="7">ABC transmembrane type-1 domain-containing protein</fullName>
    </recommendedName>
</protein>
<dbReference type="PROSITE" id="PS50928">
    <property type="entry name" value="ABC_TM1"/>
    <property type="match status" value="1"/>
</dbReference>
<dbReference type="InterPro" id="IPR035906">
    <property type="entry name" value="MetI-like_sf"/>
</dbReference>